<accession>A0A8S3B1V9</accession>
<evidence type="ECO:0000313" key="2">
    <source>
        <dbReference type="EMBL" id="CAF4735657.1"/>
    </source>
</evidence>
<feature type="compositionally biased region" description="Low complexity" evidence="1">
    <location>
        <begin position="45"/>
        <end position="56"/>
    </location>
</feature>
<protein>
    <submittedName>
        <fullName evidence="2">Uncharacterized protein</fullName>
    </submittedName>
</protein>
<gene>
    <name evidence="2" type="ORF">GIL414_LOCUS44481</name>
</gene>
<evidence type="ECO:0000313" key="3">
    <source>
        <dbReference type="Proteomes" id="UP000681720"/>
    </source>
</evidence>
<feature type="non-terminal residue" evidence="2">
    <location>
        <position position="1"/>
    </location>
</feature>
<name>A0A8S3B1V9_9BILA</name>
<dbReference type="EMBL" id="CAJOBJ010134329">
    <property type="protein sequence ID" value="CAF4735657.1"/>
    <property type="molecule type" value="Genomic_DNA"/>
</dbReference>
<evidence type="ECO:0000256" key="1">
    <source>
        <dbReference type="SAM" id="MobiDB-lite"/>
    </source>
</evidence>
<dbReference type="AlphaFoldDB" id="A0A8S3B1V9"/>
<comment type="caution">
    <text evidence="2">The sequence shown here is derived from an EMBL/GenBank/DDBJ whole genome shotgun (WGS) entry which is preliminary data.</text>
</comment>
<proteinExistence type="predicted"/>
<sequence>IVPDPVMPSRVCFGNKLRIANAAVALLSRSGLSPIVAPPVTVARSSSTEPSSISPTFLRRRRFPDGDIGLT</sequence>
<feature type="region of interest" description="Disordered" evidence="1">
    <location>
        <begin position="44"/>
        <end position="71"/>
    </location>
</feature>
<dbReference type="Proteomes" id="UP000681720">
    <property type="component" value="Unassembled WGS sequence"/>
</dbReference>
<organism evidence="2 3">
    <name type="scientific">Rotaria magnacalcarata</name>
    <dbReference type="NCBI Taxonomy" id="392030"/>
    <lineage>
        <taxon>Eukaryota</taxon>
        <taxon>Metazoa</taxon>
        <taxon>Spiralia</taxon>
        <taxon>Gnathifera</taxon>
        <taxon>Rotifera</taxon>
        <taxon>Eurotatoria</taxon>
        <taxon>Bdelloidea</taxon>
        <taxon>Philodinida</taxon>
        <taxon>Philodinidae</taxon>
        <taxon>Rotaria</taxon>
    </lineage>
</organism>
<reference evidence="2" key="1">
    <citation type="submission" date="2021-02" db="EMBL/GenBank/DDBJ databases">
        <authorList>
            <person name="Nowell W R."/>
        </authorList>
    </citation>
    <scope>NUCLEOTIDE SEQUENCE</scope>
</reference>